<organism evidence="1">
    <name type="scientific">marine sediment metagenome</name>
    <dbReference type="NCBI Taxonomy" id="412755"/>
    <lineage>
        <taxon>unclassified sequences</taxon>
        <taxon>metagenomes</taxon>
        <taxon>ecological metagenomes</taxon>
    </lineage>
</organism>
<accession>A0A0F8XZ29</accession>
<dbReference type="EMBL" id="LAZR01060027">
    <property type="protein sequence ID" value="KKK66545.1"/>
    <property type="molecule type" value="Genomic_DNA"/>
</dbReference>
<protein>
    <submittedName>
        <fullName evidence="1">Uncharacterized protein</fullName>
    </submittedName>
</protein>
<reference evidence="1" key="1">
    <citation type="journal article" date="2015" name="Nature">
        <title>Complex archaea that bridge the gap between prokaryotes and eukaryotes.</title>
        <authorList>
            <person name="Spang A."/>
            <person name="Saw J.H."/>
            <person name="Jorgensen S.L."/>
            <person name="Zaremba-Niedzwiedzka K."/>
            <person name="Martijn J."/>
            <person name="Lind A.E."/>
            <person name="van Eijk R."/>
            <person name="Schleper C."/>
            <person name="Guy L."/>
            <person name="Ettema T.J."/>
        </authorList>
    </citation>
    <scope>NUCLEOTIDE SEQUENCE</scope>
</reference>
<evidence type="ECO:0000313" key="1">
    <source>
        <dbReference type="EMBL" id="KKK66545.1"/>
    </source>
</evidence>
<gene>
    <name evidence="1" type="ORF">LCGC14_2963030</name>
</gene>
<name>A0A0F8XZ29_9ZZZZ</name>
<comment type="caution">
    <text evidence="1">The sequence shown here is derived from an EMBL/GenBank/DDBJ whole genome shotgun (WGS) entry which is preliminary data.</text>
</comment>
<feature type="non-terminal residue" evidence="1">
    <location>
        <position position="259"/>
    </location>
</feature>
<proteinExistence type="predicted"/>
<sequence length="259" mass="26963">MGLAEFDAIQRRKRGGGEDLSARVSELESLAGESVGGVPKPRGGGFLGVASGVLDLLLRPNFAVAGAAEEAFAPQGRGLGAVPGRVLSELFSGVGSVQGQKEGFGDIFKQAGFGTGGQVNPRIPFTDKTVPITARGTLGLALDIATDPLTYVTFGTSAIAKQALKATAKGARGALREFPLSKLGQRVRGQEIQRLRPVIQKRFTTAGVVSSAEKRSKLAANRLNAMRSSGKFTREQIGRVAEMERAGIAATVSIESNVG</sequence>
<dbReference type="AlphaFoldDB" id="A0A0F8XZ29"/>